<evidence type="ECO:0000313" key="2">
    <source>
        <dbReference type="Proteomes" id="UP000196573"/>
    </source>
</evidence>
<gene>
    <name evidence="1" type="ORF">EHSB41UT_03450</name>
</gene>
<dbReference type="AlphaFoldDB" id="A0A1X7ANJ4"/>
<dbReference type="Proteomes" id="UP000196573">
    <property type="component" value="Unassembled WGS sequence"/>
</dbReference>
<sequence>MSLEARVAKLESRMDALEGSFHENNNILKATHGVVTLILKEQEDLKVEVIESKRECRERFNQLELLIRQCLPRQ</sequence>
<protein>
    <submittedName>
        <fullName evidence="1">Uncharacterized protein</fullName>
    </submittedName>
</protein>
<reference evidence="1 2" key="1">
    <citation type="submission" date="2017-03" db="EMBL/GenBank/DDBJ databases">
        <authorList>
            <person name="Afonso C.L."/>
            <person name="Miller P.J."/>
            <person name="Scott M.A."/>
            <person name="Spackman E."/>
            <person name="Goraichik I."/>
            <person name="Dimitrov K.M."/>
            <person name="Suarez D.L."/>
            <person name="Swayne D.E."/>
        </authorList>
    </citation>
    <scope>NUCLEOTIDE SEQUENCE [LARGE SCALE GENOMIC DNA]</scope>
    <source>
        <strain evidence="1">SB41UT1</strain>
    </source>
</reference>
<accession>A0A1X7ANJ4</accession>
<name>A0A1X7ANJ4_9GAMM</name>
<dbReference type="EMBL" id="FWPT01000008">
    <property type="protein sequence ID" value="SMA49668.1"/>
    <property type="molecule type" value="Genomic_DNA"/>
</dbReference>
<organism evidence="1 2">
    <name type="scientific">Parendozoicomonas haliclonae</name>
    <dbReference type="NCBI Taxonomy" id="1960125"/>
    <lineage>
        <taxon>Bacteria</taxon>
        <taxon>Pseudomonadati</taxon>
        <taxon>Pseudomonadota</taxon>
        <taxon>Gammaproteobacteria</taxon>
        <taxon>Oceanospirillales</taxon>
        <taxon>Endozoicomonadaceae</taxon>
        <taxon>Parendozoicomonas</taxon>
    </lineage>
</organism>
<keyword evidence="2" id="KW-1185">Reference proteome</keyword>
<evidence type="ECO:0000313" key="1">
    <source>
        <dbReference type="EMBL" id="SMA49668.1"/>
    </source>
</evidence>
<proteinExistence type="predicted"/>